<evidence type="ECO:0000256" key="3">
    <source>
        <dbReference type="ARBA" id="ARBA00022833"/>
    </source>
</evidence>
<proteinExistence type="predicted"/>
<evidence type="ECO:0000313" key="6">
    <source>
        <dbReference type="EMBL" id="EFI91707.1"/>
    </source>
</evidence>
<dbReference type="GeneID" id="9593209"/>
<dbReference type="AlphaFoldDB" id="D8QKF0"/>
<reference evidence="6 7" key="1">
    <citation type="journal article" date="2010" name="Nat. Biotechnol.">
        <title>Genome sequence of the model mushroom Schizophyllum commune.</title>
        <authorList>
            <person name="Ohm R.A."/>
            <person name="de Jong J.F."/>
            <person name="Lugones L.G."/>
            <person name="Aerts A."/>
            <person name="Kothe E."/>
            <person name="Stajich J.E."/>
            <person name="de Vries R.P."/>
            <person name="Record E."/>
            <person name="Levasseur A."/>
            <person name="Baker S.E."/>
            <person name="Bartholomew K.A."/>
            <person name="Coutinho P.M."/>
            <person name="Erdmann S."/>
            <person name="Fowler T.J."/>
            <person name="Gathman A.C."/>
            <person name="Lombard V."/>
            <person name="Henrissat B."/>
            <person name="Knabe N."/>
            <person name="Kuees U."/>
            <person name="Lilly W.W."/>
            <person name="Lindquist E."/>
            <person name="Lucas S."/>
            <person name="Magnuson J.K."/>
            <person name="Piumi F."/>
            <person name="Raudaskoski M."/>
            <person name="Salamov A."/>
            <person name="Schmutz J."/>
            <person name="Schwarze F.W.M.R."/>
            <person name="vanKuyk P.A."/>
            <person name="Horton J.S."/>
            <person name="Grigoriev I.V."/>
            <person name="Woesten H.A.B."/>
        </authorList>
    </citation>
    <scope>NUCLEOTIDE SEQUENCE [LARGE SCALE GENOMIC DNA]</scope>
    <source>
        <strain evidence="7">H4-8 / FGSC 9210</strain>
    </source>
</reference>
<evidence type="ECO:0000256" key="1">
    <source>
        <dbReference type="ARBA" id="ARBA00022723"/>
    </source>
</evidence>
<dbReference type="GO" id="GO:0008270">
    <property type="term" value="F:zinc ion binding"/>
    <property type="evidence" value="ECO:0007669"/>
    <property type="project" value="UniProtKB-KW"/>
</dbReference>
<dbReference type="InParanoid" id="D8QKF0"/>
<dbReference type="Gene3D" id="6.10.140.2220">
    <property type="match status" value="1"/>
</dbReference>
<keyword evidence="7" id="KW-1185">Reference proteome</keyword>
<dbReference type="Proteomes" id="UP000007431">
    <property type="component" value="Unassembled WGS sequence"/>
</dbReference>
<keyword evidence="3" id="KW-0862">Zinc</keyword>
<dbReference type="EMBL" id="GL377316">
    <property type="protein sequence ID" value="EFI91707.1"/>
    <property type="molecule type" value="Genomic_DNA"/>
</dbReference>
<protein>
    <recommendedName>
        <fullName evidence="5">MYND-type domain-containing protein</fullName>
    </recommendedName>
</protein>
<dbReference type="PROSITE" id="PS50865">
    <property type="entry name" value="ZF_MYND_2"/>
    <property type="match status" value="1"/>
</dbReference>
<feature type="domain" description="MYND-type" evidence="5">
    <location>
        <begin position="443"/>
        <end position="483"/>
    </location>
</feature>
<organism evidence="7">
    <name type="scientific">Schizophyllum commune (strain H4-8 / FGSC 9210)</name>
    <name type="common">Split gill fungus</name>
    <dbReference type="NCBI Taxonomy" id="578458"/>
    <lineage>
        <taxon>Eukaryota</taxon>
        <taxon>Fungi</taxon>
        <taxon>Dikarya</taxon>
        <taxon>Basidiomycota</taxon>
        <taxon>Agaricomycotina</taxon>
        <taxon>Agaricomycetes</taxon>
        <taxon>Agaricomycetidae</taxon>
        <taxon>Agaricales</taxon>
        <taxon>Schizophyllaceae</taxon>
        <taxon>Schizophyllum</taxon>
    </lineage>
</organism>
<name>D8QKF0_SCHCM</name>
<dbReference type="VEuPathDB" id="FungiDB:SCHCODRAFT_02707015"/>
<feature type="non-terminal residue" evidence="6">
    <location>
        <position position="588"/>
    </location>
</feature>
<evidence type="ECO:0000256" key="4">
    <source>
        <dbReference type="PROSITE-ProRule" id="PRU00134"/>
    </source>
</evidence>
<sequence length="588" mass="66479">MLGGDTVHPPTDTETTPNLARFREALSAECDNPNQVVESFFHIPLVHQVLEILVTTACASIEREYDAGPDIEWAVEAYTDMLVFAHERGSHACVGEVLEFFNAFWECVLSLCSGRGLLNLGMLVATESALVQAGAVGATYTEMHRFCRKIAERLNAVMSVPRGREAGMLKGHFLLVCFLALAHSANSPELSHALPLHTLVDNLFALFQQDIYKSKFTDDLAGFEDANPGSLLCFFLRGSRSLFDAPPRHRSWSTTLSAYFAFSKHMCASETVFNKFRTTRGIRFVVDLLARAFEGSPMSVSASDCHNLIVFWMPHLTPLTVHGNSNKSTLDAIRIGVLPILATIVAGDRNARPGSSDLIKYRQYRGYFNTYLLDALIPALVWPDTLLAIRKMGGKLHPERWDISYMLDYWPEYVGFTFRDIKYYRILKRTKKWVRKVTERCHNPKCPRPVNAYHAKICACVQVAYCSKPCQRAHWQDHHRVECTRGLNARESRNVLSESAALCPLETTYFERYFIRQCIGDPTITPQPPPLASEEHGHRRSWLLDLSVRPASMDPTWIQFDDPLPAVENHIRRYVRVRKGATTGLILV</sequence>
<dbReference type="HOGENOM" id="CLU_470220_0_0_1"/>
<dbReference type="InterPro" id="IPR002893">
    <property type="entry name" value="Znf_MYND"/>
</dbReference>
<dbReference type="KEGG" id="scm:SCHCO_02707015"/>
<evidence type="ECO:0000313" key="7">
    <source>
        <dbReference type="Proteomes" id="UP000007431"/>
    </source>
</evidence>
<keyword evidence="1" id="KW-0479">Metal-binding</keyword>
<evidence type="ECO:0000259" key="5">
    <source>
        <dbReference type="PROSITE" id="PS50865"/>
    </source>
</evidence>
<accession>D8QKF0</accession>
<keyword evidence="2 4" id="KW-0863">Zinc-finger</keyword>
<dbReference type="SUPFAM" id="SSF144232">
    <property type="entry name" value="HIT/MYND zinc finger-like"/>
    <property type="match status" value="1"/>
</dbReference>
<dbReference type="OrthoDB" id="341421at2759"/>
<dbReference type="RefSeq" id="XP_003026610.1">
    <property type="nucleotide sequence ID" value="XM_003026564.1"/>
</dbReference>
<evidence type="ECO:0000256" key="2">
    <source>
        <dbReference type="ARBA" id="ARBA00022771"/>
    </source>
</evidence>
<gene>
    <name evidence="6" type="ORF">SCHCODRAFT_114321</name>
</gene>